<evidence type="ECO:0000259" key="2">
    <source>
        <dbReference type="Pfam" id="PF00296"/>
    </source>
</evidence>
<sequence>MNNAAKSAANAAGTTNLGPVGVYLAALQREPVDAQRAAVAWIEELGYGSVFEGEVVGRNDIFAQEAVWLCATSRIVAGAGIANIWARHPATARAAAEALGEAWPGRFVFGLGVSHASAIDQTGQRYERPLERMREYLDGMGEVTVPRVLAALRPRMLELARDRTDGAHTYFVPPEHTAQARAVLGPDRLLIPEQAVVVETDPATARDIARRHTRRYLELPNYVNNLKHLGFSDEDVAGTGSDRLVDTIVAWGDAATVARRVRAHRDAGADHVLVQPLGDDIKDAVRQLEELKPALA</sequence>
<dbReference type="InterPro" id="IPR019922">
    <property type="entry name" value="Lucif-like_OxRdatse_MSMEG_4141"/>
</dbReference>
<organism evidence="3 4">
    <name type="scientific">Dactylosporangium darangshiense</name>
    <dbReference type="NCBI Taxonomy" id="579108"/>
    <lineage>
        <taxon>Bacteria</taxon>
        <taxon>Bacillati</taxon>
        <taxon>Actinomycetota</taxon>
        <taxon>Actinomycetes</taxon>
        <taxon>Micromonosporales</taxon>
        <taxon>Micromonosporaceae</taxon>
        <taxon>Dactylosporangium</taxon>
    </lineage>
</organism>
<dbReference type="PANTHER" id="PTHR43244:SF1">
    <property type="entry name" value="5,10-METHYLENETETRAHYDROMETHANOPTERIN REDUCTASE"/>
    <property type="match status" value="1"/>
</dbReference>
<dbReference type="InterPro" id="IPR011251">
    <property type="entry name" value="Luciferase-like_dom"/>
</dbReference>
<accession>A0ABP8DF63</accession>
<dbReference type="Pfam" id="PF00296">
    <property type="entry name" value="Bac_luciferase"/>
    <property type="match status" value="1"/>
</dbReference>
<protein>
    <submittedName>
        <fullName evidence="3">TIGR03620 family F420-dependent LLM class oxidoreductase</fullName>
    </submittedName>
</protein>
<dbReference type="EMBL" id="BAABAT010000018">
    <property type="protein sequence ID" value="GAA4254476.1"/>
    <property type="molecule type" value="Genomic_DNA"/>
</dbReference>
<evidence type="ECO:0000313" key="4">
    <source>
        <dbReference type="Proteomes" id="UP001500620"/>
    </source>
</evidence>
<feature type="domain" description="Luciferase-like" evidence="2">
    <location>
        <begin position="30"/>
        <end position="138"/>
    </location>
</feature>
<proteinExistence type="predicted"/>
<reference evidence="4" key="1">
    <citation type="journal article" date="2019" name="Int. J. Syst. Evol. Microbiol.">
        <title>The Global Catalogue of Microorganisms (GCM) 10K type strain sequencing project: providing services to taxonomists for standard genome sequencing and annotation.</title>
        <authorList>
            <consortium name="The Broad Institute Genomics Platform"/>
            <consortium name="The Broad Institute Genome Sequencing Center for Infectious Disease"/>
            <person name="Wu L."/>
            <person name="Ma J."/>
        </authorList>
    </citation>
    <scope>NUCLEOTIDE SEQUENCE [LARGE SCALE GENOMIC DNA]</scope>
    <source>
        <strain evidence="4">JCM 17441</strain>
    </source>
</reference>
<comment type="caution">
    <text evidence="3">The sequence shown here is derived from an EMBL/GenBank/DDBJ whole genome shotgun (WGS) entry which is preliminary data.</text>
</comment>
<dbReference type="SUPFAM" id="SSF51679">
    <property type="entry name" value="Bacterial luciferase-like"/>
    <property type="match status" value="1"/>
</dbReference>
<keyword evidence="4" id="KW-1185">Reference proteome</keyword>
<dbReference type="InterPro" id="IPR050564">
    <property type="entry name" value="F420-G6PD/mer"/>
</dbReference>
<name>A0ABP8DF63_9ACTN</name>
<dbReference type="Gene3D" id="3.20.20.30">
    <property type="entry name" value="Luciferase-like domain"/>
    <property type="match status" value="2"/>
</dbReference>
<dbReference type="NCBIfam" id="TIGR03620">
    <property type="entry name" value="F420_MSMEG_4141"/>
    <property type="match status" value="1"/>
</dbReference>
<evidence type="ECO:0000313" key="3">
    <source>
        <dbReference type="EMBL" id="GAA4254476.1"/>
    </source>
</evidence>
<dbReference type="RefSeq" id="WP_345131494.1">
    <property type="nucleotide sequence ID" value="NZ_BAABAT010000018.1"/>
</dbReference>
<dbReference type="Proteomes" id="UP001500620">
    <property type="component" value="Unassembled WGS sequence"/>
</dbReference>
<dbReference type="PANTHER" id="PTHR43244">
    <property type="match status" value="1"/>
</dbReference>
<dbReference type="InterPro" id="IPR036661">
    <property type="entry name" value="Luciferase-like_sf"/>
</dbReference>
<keyword evidence="1" id="KW-0560">Oxidoreductase</keyword>
<gene>
    <name evidence="3" type="ORF">GCM10022255_059330</name>
</gene>
<evidence type="ECO:0000256" key="1">
    <source>
        <dbReference type="ARBA" id="ARBA00023002"/>
    </source>
</evidence>